<dbReference type="Pfam" id="PF23426">
    <property type="entry name" value="DUF7114"/>
    <property type="match status" value="1"/>
</dbReference>
<proteinExistence type="predicted"/>
<evidence type="ECO:0000313" key="1">
    <source>
        <dbReference type="EMBL" id="MXR52370.1"/>
    </source>
</evidence>
<dbReference type="RefSeq" id="WP_159764484.1">
    <property type="nucleotide sequence ID" value="NZ_WUUT01000004.1"/>
</dbReference>
<protein>
    <submittedName>
        <fullName evidence="1">Uncharacterized protein</fullName>
    </submittedName>
</protein>
<dbReference type="Proteomes" id="UP000466535">
    <property type="component" value="Unassembled WGS sequence"/>
</dbReference>
<gene>
    <name evidence="1" type="ORF">GRX03_12240</name>
</gene>
<reference evidence="1 2" key="1">
    <citation type="submission" date="2019-12" db="EMBL/GenBank/DDBJ databases">
        <title>Isolation and characterization of three novel carbon monoxide-oxidizing members of Halobacteria from salione crusts and soils.</title>
        <authorList>
            <person name="Myers M.R."/>
            <person name="King G.M."/>
        </authorList>
    </citation>
    <scope>NUCLEOTIDE SEQUENCE [LARGE SCALE GENOMIC DNA]</scope>
    <source>
        <strain evidence="1 2">WSH3</strain>
    </source>
</reference>
<organism evidence="1 2">
    <name type="scientific">Halovenus carboxidivorans</name>
    <dbReference type="NCBI Taxonomy" id="2692199"/>
    <lineage>
        <taxon>Archaea</taxon>
        <taxon>Methanobacteriati</taxon>
        <taxon>Methanobacteriota</taxon>
        <taxon>Stenosarchaea group</taxon>
        <taxon>Halobacteria</taxon>
        <taxon>Halobacteriales</taxon>
        <taxon>Haloarculaceae</taxon>
        <taxon>Halovenus</taxon>
    </lineage>
</organism>
<dbReference type="EMBL" id="WUUT01000004">
    <property type="protein sequence ID" value="MXR52370.1"/>
    <property type="molecule type" value="Genomic_DNA"/>
</dbReference>
<comment type="caution">
    <text evidence="1">The sequence shown here is derived from an EMBL/GenBank/DDBJ whole genome shotgun (WGS) entry which is preliminary data.</text>
</comment>
<name>A0A6B0TBU9_9EURY</name>
<dbReference type="InterPro" id="IPR055538">
    <property type="entry name" value="DUF7114"/>
</dbReference>
<dbReference type="AlphaFoldDB" id="A0A6B0TBU9"/>
<keyword evidence="2" id="KW-1185">Reference proteome</keyword>
<dbReference type="OrthoDB" id="312988at2157"/>
<sequence length="226" mass="23938">MDEAGATRRAALGAVRDVEPAGLHERIAEWLDQGSMAPGVLTIRFARATSSTVSQATDDELADPVGERAAGVQLIYDGLRLTRRLASEEPWETGTSESGDLDILVADVLVARGFYLLAKTEASDRAVETVRAFGRDQTVQRETGDDSLARNLEADALELAAVAGTTVGDRTVSPNVQSFAAELAESVADDGFPPAERFLADVDCDRLRGLIADQSGSDGLTTSVDD</sequence>
<evidence type="ECO:0000313" key="2">
    <source>
        <dbReference type="Proteomes" id="UP000466535"/>
    </source>
</evidence>
<accession>A0A6B0TBU9</accession>